<dbReference type="GO" id="GO:0016787">
    <property type="term" value="F:hydrolase activity"/>
    <property type="evidence" value="ECO:0007669"/>
    <property type="project" value="UniProtKB-KW"/>
</dbReference>
<proteinExistence type="predicted"/>
<dbReference type="PANTHER" id="PTHR39456:SF1">
    <property type="entry name" value="METAL-DEPENDENT HYDROLASE"/>
    <property type="match status" value="1"/>
</dbReference>
<dbReference type="PIRSF" id="PIRSF007580">
    <property type="entry name" value="UCP07580"/>
    <property type="match status" value="1"/>
</dbReference>
<evidence type="ECO:0000313" key="2">
    <source>
        <dbReference type="Proteomes" id="UP000269265"/>
    </source>
</evidence>
<protein>
    <submittedName>
        <fullName evidence="1">Metal-dependent hydrolase</fullName>
    </submittedName>
</protein>
<dbReference type="Pfam" id="PF10118">
    <property type="entry name" value="Metal_hydrol"/>
    <property type="match status" value="1"/>
</dbReference>
<comment type="caution">
    <text evidence="1">The sequence shown here is derived from an EMBL/GenBank/DDBJ whole genome shotgun (WGS) entry which is preliminary data.</text>
</comment>
<keyword evidence="2" id="KW-1185">Reference proteome</keyword>
<dbReference type="InterPro" id="IPR016516">
    <property type="entry name" value="UCP07580"/>
</dbReference>
<reference evidence="1 2" key="1">
    <citation type="submission" date="2018-12" db="EMBL/GenBank/DDBJ databases">
        <title>The whole draft genome of Aquabacterium sp. SJQ9.</title>
        <authorList>
            <person name="Sun L."/>
            <person name="Gao X."/>
            <person name="Chen W."/>
            <person name="Huang K."/>
        </authorList>
    </citation>
    <scope>NUCLEOTIDE SEQUENCE [LARGE SCALE GENOMIC DNA]</scope>
    <source>
        <strain evidence="1 2">SJQ9</strain>
    </source>
</reference>
<dbReference type="PANTHER" id="PTHR39456">
    <property type="entry name" value="METAL-DEPENDENT HYDROLASE"/>
    <property type="match status" value="1"/>
</dbReference>
<dbReference type="AlphaFoldDB" id="A0A3R8S4C7"/>
<evidence type="ECO:0000313" key="1">
    <source>
        <dbReference type="EMBL" id="RRS05754.1"/>
    </source>
</evidence>
<dbReference type="EMBL" id="RSED01000002">
    <property type="protein sequence ID" value="RRS05754.1"/>
    <property type="molecule type" value="Genomic_DNA"/>
</dbReference>
<accession>A0A3R8S4C7</accession>
<dbReference type="OrthoDB" id="4760165at2"/>
<organism evidence="1 2">
    <name type="scientific">Aquabacterium soli</name>
    <dbReference type="NCBI Taxonomy" id="2493092"/>
    <lineage>
        <taxon>Bacteria</taxon>
        <taxon>Pseudomonadati</taxon>
        <taxon>Pseudomonadota</taxon>
        <taxon>Betaproteobacteria</taxon>
        <taxon>Burkholderiales</taxon>
        <taxon>Aquabacterium</taxon>
    </lineage>
</organism>
<keyword evidence="1" id="KW-0378">Hydrolase</keyword>
<name>A0A3R8S4C7_9BURK</name>
<sequence>MATPDQSAQHPIVPRERLNFHLDDPDIPKYWFGGDPFKTRLFDAMSLIFPPGERFFMTSVRDYRDRITDPKLLDEIKGFNRQEAQHSMVHNQYNDRLRAQGIDVDGMMKWLEDLLFVKYRGSRSREYTLAITCALEHFTSIGAHPLFDKRDVLRDADHRVRAMYSWHAIEEVEHKGVAYDVMLDYAKVGNFTRILAMLETSIIFPVVIHRFLDQLLKADGFSWWERRKMHLKGFWWVLKPGGLIAPMIKHYFPYYRLNFHPWQETEQPGYEQWLAAFNLHRDPIEASELMRAAMGAGAR</sequence>
<dbReference type="Proteomes" id="UP000269265">
    <property type="component" value="Unassembled WGS sequence"/>
</dbReference>
<dbReference type="RefSeq" id="WP_125241661.1">
    <property type="nucleotide sequence ID" value="NZ_RSED01000002.1"/>
</dbReference>
<gene>
    <name evidence="1" type="ORF">EIP75_02490</name>
</gene>